<protein>
    <submittedName>
        <fullName evidence="3">Alpha/beta hydrolase</fullName>
    </submittedName>
</protein>
<keyword evidence="1 3" id="KW-0378">Hydrolase</keyword>
<dbReference type="EMBL" id="JAXAVX010000003">
    <property type="protein sequence ID" value="MDX8151525.1"/>
    <property type="molecule type" value="Genomic_DNA"/>
</dbReference>
<dbReference type="PANTHER" id="PTHR43798">
    <property type="entry name" value="MONOACYLGLYCEROL LIPASE"/>
    <property type="match status" value="1"/>
</dbReference>
<evidence type="ECO:0000259" key="2">
    <source>
        <dbReference type="Pfam" id="PF12697"/>
    </source>
</evidence>
<dbReference type="SUPFAM" id="SSF53474">
    <property type="entry name" value="alpha/beta-Hydrolases"/>
    <property type="match status" value="1"/>
</dbReference>
<sequence>MVATHALGAPRALQLPDGRRLRHRVSGPADASATVVLDAGLGMSSATWGCVVPLLGDRVRTVAYDRAGFGGSDPDPRMRTLEHLADDLLALLDALGDGPFVLVGHSWAGPIVRTAAARTDPRRLRGLLLLDPTDERCDLFLSEKMAKRSAAAARWLPGLARTGLYRLAGRLGPGRALPPEARAAHRRDDFSPAAARALAAELQGFVTEIHRLRADPPAIGDLPLTIVSGQAPGRGEGRDRPAVVAAHRASAAAAPRGRFVPAERSSHHALLDDPQLVADEILRLALPA</sequence>
<dbReference type="InterPro" id="IPR029058">
    <property type="entry name" value="AB_hydrolase_fold"/>
</dbReference>
<organism evidence="3 4">
    <name type="scientific">Patulibacter brassicae</name>
    <dbReference type="NCBI Taxonomy" id="1705717"/>
    <lineage>
        <taxon>Bacteria</taxon>
        <taxon>Bacillati</taxon>
        <taxon>Actinomycetota</taxon>
        <taxon>Thermoleophilia</taxon>
        <taxon>Solirubrobacterales</taxon>
        <taxon>Patulibacteraceae</taxon>
        <taxon>Patulibacter</taxon>
    </lineage>
</organism>
<dbReference type="Gene3D" id="3.40.50.1820">
    <property type="entry name" value="alpha/beta hydrolase"/>
    <property type="match status" value="1"/>
</dbReference>
<evidence type="ECO:0000313" key="4">
    <source>
        <dbReference type="Proteomes" id="UP001277761"/>
    </source>
</evidence>
<feature type="domain" description="AB hydrolase-1" evidence="2">
    <location>
        <begin position="35"/>
        <end position="279"/>
    </location>
</feature>
<dbReference type="Proteomes" id="UP001277761">
    <property type="component" value="Unassembled WGS sequence"/>
</dbReference>
<evidence type="ECO:0000256" key="1">
    <source>
        <dbReference type="ARBA" id="ARBA00022801"/>
    </source>
</evidence>
<dbReference type="GO" id="GO:0016787">
    <property type="term" value="F:hydrolase activity"/>
    <property type="evidence" value="ECO:0007669"/>
    <property type="project" value="UniProtKB-KW"/>
</dbReference>
<dbReference type="InterPro" id="IPR050266">
    <property type="entry name" value="AB_hydrolase_sf"/>
</dbReference>
<dbReference type="PANTHER" id="PTHR43798:SF31">
    <property type="entry name" value="AB HYDROLASE SUPERFAMILY PROTEIN YCLE"/>
    <property type="match status" value="1"/>
</dbReference>
<comment type="caution">
    <text evidence="3">The sequence shown here is derived from an EMBL/GenBank/DDBJ whole genome shotgun (WGS) entry which is preliminary data.</text>
</comment>
<name>A0ABU4VI81_9ACTN</name>
<accession>A0ABU4VI81</accession>
<evidence type="ECO:0000313" key="3">
    <source>
        <dbReference type="EMBL" id="MDX8151525.1"/>
    </source>
</evidence>
<reference evidence="3 4" key="1">
    <citation type="submission" date="2023-11" db="EMBL/GenBank/DDBJ databases">
        <authorList>
            <person name="Xu M."/>
            <person name="Jiang T."/>
        </authorList>
    </citation>
    <scope>NUCLEOTIDE SEQUENCE [LARGE SCALE GENOMIC DNA]</scope>
    <source>
        <strain evidence="3 4">SD</strain>
    </source>
</reference>
<dbReference type="InterPro" id="IPR000073">
    <property type="entry name" value="AB_hydrolase_1"/>
</dbReference>
<gene>
    <name evidence="3" type="ORF">SK069_07985</name>
</gene>
<keyword evidence="4" id="KW-1185">Reference proteome</keyword>
<proteinExistence type="predicted"/>
<dbReference type="Pfam" id="PF12697">
    <property type="entry name" value="Abhydrolase_6"/>
    <property type="match status" value="1"/>
</dbReference>
<dbReference type="RefSeq" id="WP_319953681.1">
    <property type="nucleotide sequence ID" value="NZ_JAXAVX010000003.1"/>
</dbReference>